<dbReference type="InterPro" id="IPR020904">
    <property type="entry name" value="Sc_DH/Rdtase_CS"/>
</dbReference>
<dbReference type="InterPro" id="IPR050259">
    <property type="entry name" value="SDR"/>
</dbReference>
<dbReference type="FunFam" id="3.40.50.720:FF:000173">
    <property type="entry name" value="3-oxoacyl-[acyl-carrier protein] reductase"/>
    <property type="match status" value="1"/>
</dbReference>
<evidence type="ECO:0000256" key="1">
    <source>
        <dbReference type="ARBA" id="ARBA00006484"/>
    </source>
</evidence>
<keyword evidence="2 4" id="KW-0560">Oxidoreductase</keyword>
<name>V5WDI3_9SPIO</name>
<dbReference type="Pfam" id="PF13561">
    <property type="entry name" value="adh_short_C2"/>
    <property type="match status" value="1"/>
</dbReference>
<dbReference type="SUPFAM" id="SSF51735">
    <property type="entry name" value="NAD(P)-binding Rossmann-fold domains"/>
    <property type="match status" value="1"/>
</dbReference>
<dbReference type="HOGENOM" id="CLU_010194_1_3_12"/>
<dbReference type="PROSITE" id="PS00061">
    <property type="entry name" value="ADH_SHORT"/>
    <property type="match status" value="1"/>
</dbReference>
<reference evidence="4 5" key="1">
    <citation type="journal article" date="2015" name="Stand. Genomic Sci.">
        <title>Complete genome sequence and description of Salinispira pacifica gen. nov., sp. nov., a novel spirochaete isolated form a hypersaline microbial mat.</title>
        <authorList>
            <person name="Ben Hania W."/>
            <person name="Joseph M."/>
            <person name="Schumann P."/>
            <person name="Bunk B."/>
            <person name="Fiebig A."/>
            <person name="Sproer C."/>
            <person name="Klenk H.P."/>
            <person name="Fardeau M.L."/>
            <person name="Spring S."/>
        </authorList>
    </citation>
    <scope>NUCLEOTIDE SEQUENCE [LARGE SCALE GENOMIC DNA]</scope>
    <source>
        <strain evidence="4 5">L21-RPul-D2</strain>
    </source>
</reference>
<dbReference type="PRINTS" id="PR00080">
    <property type="entry name" value="SDRFAMILY"/>
</dbReference>
<dbReference type="GO" id="GO:0004316">
    <property type="term" value="F:3-oxoacyl-[acyl-carrier-protein] reductase (NADPH) activity"/>
    <property type="evidence" value="ECO:0007669"/>
    <property type="project" value="UniProtKB-EC"/>
</dbReference>
<dbReference type="InterPro" id="IPR057326">
    <property type="entry name" value="KR_dom"/>
</dbReference>
<dbReference type="SMART" id="SM00822">
    <property type="entry name" value="PKS_KR"/>
    <property type="match status" value="1"/>
</dbReference>
<feature type="domain" description="Ketoreductase" evidence="3">
    <location>
        <begin position="2"/>
        <end position="185"/>
    </location>
</feature>
<dbReference type="InterPro" id="IPR002347">
    <property type="entry name" value="SDR_fam"/>
</dbReference>
<dbReference type="KEGG" id="slr:L21SP2_0415"/>
<evidence type="ECO:0000313" key="5">
    <source>
        <dbReference type="Proteomes" id="UP000018680"/>
    </source>
</evidence>
<protein>
    <submittedName>
        <fullName evidence="4">3-oxoacyl-[acyl-carrier protein] reductase</fullName>
        <ecNumber evidence="4">1.1.1.100</ecNumber>
    </submittedName>
</protein>
<dbReference type="Gene3D" id="3.40.50.720">
    <property type="entry name" value="NAD(P)-binding Rossmann-like Domain"/>
    <property type="match status" value="1"/>
</dbReference>
<dbReference type="Proteomes" id="UP000018680">
    <property type="component" value="Chromosome"/>
</dbReference>
<dbReference type="STRING" id="1307761.L21SP2_0415"/>
<dbReference type="OrthoDB" id="9803333at2"/>
<proteinExistence type="inferred from homology"/>
<evidence type="ECO:0000256" key="2">
    <source>
        <dbReference type="ARBA" id="ARBA00023002"/>
    </source>
</evidence>
<dbReference type="PANTHER" id="PTHR42879">
    <property type="entry name" value="3-OXOACYL-(ACYL-CARRIER-PROTEIN) REDUCTASE"/>
    <property type="match status" value="1"/>
</dbReference>
<accession>V5WDI3</accession>
<dbReference type="PRINTS" id="PR00081">
    <property type="entry name" value="GDHRDH"/>
</dbReference>
<dbReference type="InterPro" id="IPR036291">
    <property type="entry name" value="NAD(P)-bd_dom_sf"/>
</dbReference>
<keyword evidence="5" id="KW-1185">Reference proteome</keyword>
<dbReference type="AlphaFoldDB" id="V5WDI3"/>
<dbReference type="EC" id="1.1.1.100" evidence="4"/>
<evidence type="ECO:0000313" key="4">
    <source>
        <dbReference type="EMBL" id="AHC13847.1"/>
    </source>
</evidence>
<dbReference type="eggNOG" id="COG1028">
    <property type="taxonomic scope" value="Bacteria"/>
</dbReference>
<dbReference type="EMBL" id="CP006939">
    <property type="protein sequence ID" value="AHC13847.1"/>
    <property type="molecule type" value="Genomic_DNA"/>
</dbReference>
<sequence>MSNAFVTGGSRGIGRSIVLRYVSEGWGVAFTYSSNKEAADRTLEMAREIRPDARVQAYQLNLSDEDAIDKVCEQAIDDFENITAVVNNAAILKDNAAALMSNEEWKDVVSVNLTAPFLVSRNFLLHFLSNRKGRLIHVSSLAAYGSSGQVNYAASKAGLQGMSLTIAKEYGKKGITSNIVTVGYVPTAMTEENMNKQLQEYWLKHCPARRVGTPEEIASAVYYLSSDEASFISGEDLRISAGLTYAP</sequence>
<comment type="similarity">
    <text evidence="1">Belongs to the short-chain dehydrogenases/reductases (SDR) family.</text>
</comment>
<dbReference type="RefSeq" id="WP_024266779.1">
    <property type="nucleotide sequence ID" value="NC_023035.1"/>
</dbReference>
<gene>
    <name evidence="4" type="ORF">L21SP2_0415</name>
</gene>
<evidence type="ECO:0000259" key="3">
    <source>
        <dbReference type="SMART" id="SM00822"/>
    </source>
</evidence>
<organism evidence="4 5">
    <name type="scientific">Salinispira pacifica</name>
    <dbReference type="NCBI Taxonomy" id="1307761"/>
    <lineage>
        <taxon>Bacteria</taxon>
        <taxon>Pseudomonadati</taxon>
        <taxon>Spirochaetota</taxon>
        <taxon>Spirochaetia</taxon>
        <taxon>Spirochaetales</taxon>
        <taxon>Spirochaetaceae</taxon>
        <taxon>Salinispira</taxon>
    </lineage>
</organism>
<dbReference type="GO" id="GO:0032787">
    <property type="term" value="P:monocarboxylic acid metabolic process"/>
    <property type="evidence" value="ECO:0007669"/>
    <property type="project" value="UniProtKB-ARBA"/>
</dbReference>
<dbReference type="PANTHER" id="PTHR42879:SF2">
    <property type="entry name" value="3-OXOACYL-[ACYL-CARRIER-PROTEIN] REDUCTASE FABG"/>
    <property type="match status" value="1"/>
</dbReference>